<feature type="transmembrane region" description="Helical" evidence="6">
    <location>
        <begin position="40"/>
        <end position="58"/>
    </location>
</feature>
<evidence type="ECO:0000256" key="3">
    <source>
        <dbReference type="ARBA" id="ARBA00022692"/>
    </source>
</evidence>
<feature type="transmembrane region" description="Helical" evidence="6">
    <location>
        <begin position="92"/>
        <end position="111"/>
    </location>
</feature>
<feature type="transmembrane region" description="Helical" evidence="6">
    <location>
        <begin position="70"/>
        <end position="86"/>
    </location>
</feature>
<evidence type="ECO:0000256" key="2">
    <source>
        <dbReference type="ARBA" id="ARBA00007375"/>
    </source>
</evidence>
<evidence type="ECO:0000313" key="7">
    <source>
        <dbReference type="EMBL" id="OHT04989.1"/>
    </source>
</evidence>
<gene>
    <name evidence="7" type="ORF">TRFO_27370</name>
</gene>
<comment type="caution">
    <text evidence="7">The sequence shown here is derived from an EMBL/GenBank/DDBJ whole genome shotgun (WGS) entry which is preliminary data.</text>
</comment>
<dbReference type="PANTHER" id="PTHR31885">
    <property type="entry name" value="GH04784P"/>
    <property type="match status" value="1"/>
</dbReference>
<protein>
    <submittedName>
        <fullName evidence="7">Yhhn family protein</fullName>
    </submittedName>
</protein>
<dbReference type="EMBL" id="MLAK01000773">
    <property type="protein sequence ID" value="OHT04989.1"/>
    <property type="molecule type" value="Genomic_DNA"/>
</dbReference>
<comment type="similarity">
    <text evidence="2">Belongs to the TMEM86 family.</text>
</comment>
<accession>A0A1J4K691</accession>
<comment type="subcellular location">
    <subcellularLocation>
        <location evidence="1">Membrane</location>
        <topology evidence="1">Multi-pass membrane protein</topology>
    </subcellularLocation>
</comment>
<feature type="transmembrane region" description="Helical" evidence="6">
    <location>
        <begin position="146"/>
        <end position="165"/>
    </location>
</feature>
<dbReference type="RefSeq" id="XP_068358125.1">
    <property type="nucleotide sequence ID" value="XM_068505502.1"/>
</dbReference>
<dbReference type="VEuPathDB" id="TrichDB:TRFO_27370"/>
<keyword evidence="4 6" id="KW-1133">Transmembrane helix</keyword>
<evidence type="ECO:0000256" key="6">
    <source>
        <dbReference type="SAM" id="Phobius"/>
    </source>
</evidence>
<dbReference type="GeneID" id="94840206"/>
<dbReference type="OrthoDB" id="2133758at2759"/>
<evidence type="ECO:0000256" key="5">
    <source>
        <dbReference type="ARBA" id="ARBA00023136"/>
    </source>
</evidence>
<feature type="transmembrane region" description="Helical" evidence="6">
    <location>
        <begin position="7"/>
        <end position="28"/>
    </location>
</feature>
<sequence>MKKILHTLFTYSGLILYLIDAALIMLHFNKCNATGADYLTTYYGVLKGLLLISLGIYYRGKVLHAKKLEVLYLIFSFLGDVLLMSYNFQIYIFGGVFFLLSHIVLIILFSVDWKKVTFISYVFILPGFLLHAIFLYPHLIKPEMQAINFLIYSLILEIAAASSIGRMYKFKKINSHFTLIAVGYFFFLVSDFFLLYKEITQTPTDFKHAIMGTYIIAQFLIVKGLTQPPNDKSDD</sequence>
<name>A0A1J4K691_9EUKA</name>
<evidence type="ECO:0000256" key="4">
    <source>
        <dbReference type="ARBA" id="ARBA00022989"/>
    </source>
</evidence>
<evidence type="ECO:0000313" key="8">
    <source>
        <dbReference type="Proteomes" id="UP000179807"/>
    </source>
</evidence>
<feature type="transmembrane region" description="Helical" evidence="6">
    <location>
        <begin position="118"/>
        <end position="140"/>
    </location>
</feature>
<reference evidence="7" key="1">
    <citation type="submission" date="2016-10" db="EMBL/GenBank/DDBJ databases">
        <authorList>
            <person name="Benchimol M."/>
            <person name="Almeida L.G."/>
            <person name="Vasconcelos A.T."/>
            <person name="Perreira-Neves A."/>
            <person name="Rosa I.A."/>
            <person name="Tasca T."/>
            <person name="Bogo M.R."/>
            <person name="de Souza W."/>
        </authorList>
    </citation>
    <scope>NUCLEOTIDE SEQUENCE [LARGE SCALE GENOMIC DNA]</scope>
    <source>
        <strain evidence="7">K</strain>
    </source>
</reference>
<dbReference type="Proteomes" id="UP000179807">
    <property type="component" value="Unassembled WGS sequence"/>
</dbReference>
<evidence type="ECO:0000256" key="1">
    <source>
        <dbReference type="ARBA" id="ARBA00004141"/>
    </source>
</evidence>
<dbReference type="Pfam" id="PF07947">
    <property type="entry name" value="YhhN"/>
    <property type="match status" value="1"/>
</dbReference>
<keyword evidence="8" id="KW-1185">Reference proteome</keyword>
<feature type="transmembrane region" description="Helical" evidence="6">
    <location>
        <begin position="177"/>
        <end position="196"/>
    </location>
</feature>
<dbReference type="InterPro" id="IPR012506">
    <property type="entry name" value="TMEM86B-like"/>
</dbReference>
<keyword evidence="3 6" id="KW-0812">Transmembrane</keyword>
<dbReference type="GO" id="GO:0016020">
    <property type="term" value="C:membrane"/>
    <property type="evidence" value="ECO:0007669"/>
    <property type="project" value="UniProtKB-SubCell"/>
</dbReference>
<dbReference type="AlphaFoldDB" id="A0A1J4K691"/>
<keyword evidence="5 6" id="KW-0472">Membrane</keyword>
<dbReference type="PANTHER" id="PTHR31885:SF6">
    <property type="entry name" value="GH04784P"/>
    <property type="match status" value="1"/>
</dbReference>
<dbReference type="GO" id="GO:0016787">
    <property type="term" value="F:hydrolase activity"/>
    <property type="evidence" value="ECO:0007669"/>
    <property type="project" value="TreeGrafter"/>
</dbReference>
<proteinExistence type="inferred from homology"/>
<organism evidence="7 8">
    <name type="scientific">Tritrichomonas foetus</name>
    <dbReference type="NCBI Taxonomy" id="1144522"/>
    <lineage>
        <taxon>Eukaryota</taxon>
        <taxon>Metamonada</taxon>
        <taxon>Parabasalia</taxon>
        <taxon>Tritrichomonadida</taxon>
        <taxon>Tritrichomonadidae</taxon>
        <taxon>Tritrichomonas</taxon>
    </lineage>
</organism>